<sequence>RMRPVVWRRKKHNNYYWGLMKHQVPTKGKGFREMFKKVGFDVFLCNEFLTSSICPVCKKRSLETFK</sequence>
<proteinExistence type="predicted"/>
<reference evidence="1" key="1">
    <citation type="submission" date="2020-05" db="EMBL/GenBank/DDBJ databases">
        <title>Phylogenomic resolution of chytrid fungi.</title>
        <authorList>
            <person name="Stajich J.E."/>
            <person name="Amses K."/>
            <person name="Simmons R."/>
            <person name="Seto K."/>
            <person name="Myers J."/>
            <person name="Bonds A."/>
            <person name="Quandt C.A."/>
            <person name="Barry K."/>
            <person name="Liu P."/>
            <person name="Grigoriev I."/>
            <person name="Longcore J.E."/>
            <person name="James T.Y."/>
        </authorList>
    </citation>
    <scope>NUCLEOTIDE SEQUENCE</scope>
    <source>
        <strain evidence="1">JEL0476</strain>
    </source>
</reference>
<accession>A0AAD5Y2Q0</accession>
<gene>
    <name evidence="1" type="ORF">HK099_005814</name>
</gene>
<dbReference type="AlphaFoldDB" id="A0AAD5Y2Q0"/>
<organism evidence="1 2">
    <name type="scientific">Clydaea vesicula</name>
    <dbReference type="NCBI Taxonomy" id="447962"/>
    <lineage>
        <taxon>Eukaryota</taxon>
        <taxon>Fungi</taxon>
        <taxon>Fungi incertae sedis</taxon>
        <taxon>Chytridiomycota</taxon>
        <taxon>Chytridiomycota incertae sedis</taxon>
        <taxon>Chytridiomycetes</taxon>
        <taxon>Lobulomycetales</taxon>
        <taxon>Lobulomycetaceae</taxon>
        <taxon>Clydaea</taxon>
    </lineage>
</organism>
<evidence type="ECO:0000313" key="1">
    <source>
        <dbReference type="EMBL" id="KAJ3225989.1"/>
    </source>
</evidence>
<feature type="non-terminal residue" evidence="1">
    <location>
        <position position="66"/>
    </location>
</feature>
<evidence type="ECO:0008006" key="3">
    <source>
        <dbReference type="Google" id="ProtNLM"/>
    </source>
</evidence>
<name>A0AAD5Y2Q0_9FUNG</name>
<comment type="caution">
    <text evidence="1">The sequence shown here is derived from an EMBL/GenBank/DDBJ whole genome shotgun (WGS) entry which is preliminary data.</text>
</comment>
<evidence type="ECO:0000313" key="2">
    <source>
        <dbReference type="Proteomes" id="UP001211065"/>
    </source>
</evidence>
<protein>
    <recommendedName>
        <fullName evidence="3">Transposase</fullName>
    </recommendedName>
</protein>
<dbReference type="Proteomes" id="UP001211065">
    <property type="component" value="Unassembled WGS sequence"/>
</dbReference>
<keyword evidence="2" id="KW-1185">Reference proteome</keyword>
<dbReference type="EMBL" id="JADGJW010000047">
    <property type="protein sequence ID" value="KAJ3225989.1"/>
    <property type="molecule type" value="Genomic_DNA"/>
</dbReference>